<evidence type="ECO:0000313" key="2">
    <source>
        <dbReference type="Proteomes" id="UP001439008"/>
    </source>
</evidence>
<evidence type="ECO:0000313" key="1">
    <source>
        <dbReference type="EMBL" id="MES1919840.1"/>
    </source>
</evidence>
<keyword evidence="2" id="KW-1185">Reference proteome</keyword>
<name>A0ABV2AJI2_9EUKA</name>
<organism evidence="1 2">
    <name type="scientific">Bonamia ostreae</name>
    <dbReference type="NCBI Taxonomy" id="126728"/>
    <lineage>
        <taxon>Eukaryota</taxon>
        <taxon>Sar</taxon>
        <taxon>Rhizaria</taxon>
        <taxon>Endomyxa</taxon>
        <taxon>Ascetosporea</taxon>
        <taxon>Haplosporida</taxon>
        <taxon>Bonamia</taxon>
    </lineage>
</organism>
<proteinExistence type="predicted"/>
<comment type="caution">
    <text evidence="1">The sequence shown here is derived from an EMBL/GenBank/DDBJ whole genome shotgun (WGS) entry which is preliminary data.</text>
</comment>
<accession>A0ABV2AJI2</accession>
<dbReference type="Proteomes" id="UP001439008">
    <property type="component" value="Unassembled WGS sequence"/>
</dbReference>
<reference evidence="1 2" key="1">
    <citation type="journal article" date="2024" name="BMC Biol.">
        <title>Comparative genomics of Ascetosporea gives new insight into the evolutionary basis for animal parasitism in Rhizaria.</title>
        <authorList>
            <person name="Hiltunen Thoren M."/>
            <person name="Onut-Brannstrom I."/>
            <person name="Alfjorden A."/>
            <person name="Peckova H."/>
            <person name="Swords F."/>
            <person name="Hooper C."/>
            <person name="Holzer A.S."/>
            <person name="Bass D."/>
            <person name="Burki F."/>
        </authorList>
    </citation>
    <scope>NUCLEOTIDE SEQUENCE [LARGE SCALE GENOMIC DNA]</scope>
    <source>
        <strain evidence="1">20-A016</strain>
    </source>
</reference>
<protein>
    <submittedName>
        <fullName evidence="1">Uncharacterized protein</fullName>
    </submittedName>
</protein>
<dbReference type="EMBL" id="JBDODL010000416">
    <property type="protein sequence ID" value="MES1919840.1"/>
    <property type="molecule type" value="Genomic_DNA"/>
</dbReference>
<feature type="non-terminal residue" evidence="1">
    <location>
        <position position="141"/>
    </location>
</feature>
<gene>
    <name evidence="1" type="ORF">MHBO_001597</name>
</gene>
<sequence length="141" mass="16223">MVKIFPNLTDKIYPGCGYNYFSAEAVQSSSYRTISDLKNKNFLDLRSEEKQPIRMTDVITAIKSNDIEGLRNNSDLKDVCASRFVQETKNDYSSEFFVSLSQLLDFYGYNGASNVQMINSNRRSLCNHVEFNESDLSFFVY</sequence>